<organism evidence="3 4">
    <name type="scientific">Halorientalis regularis</name>
    <dbReference type="NCBI Taxonomy" id="660518"/>
    <lineage>
        <taxon>Archaea</taxon>
        <taxon>Methanobacteriati</taxon>
        <taxon>Methanobacteriota</taxon>
        <taxon>Stenosarchaea group</taxon>
        <taxon>Halobacteria</taxon>
        <taxon>Halobacteriales</taxon>
        <taxon>Haloarculaceae</taxon>
        <taxon>Halorientalis</taxon>
    </lineage>
</organism>
<dbReference type="GO" id="GO:0016853">
    <property type="term" value="F:isomerase activity"/>
    <property type="evidence" value="ECO:0007669"/>
    <property type="project" value="UniProtKB-KW"/>
</dbReference>
<evidence type="ECO:0000259" key="2">
    <source>
        <dbReference type="Pfam" id="PF07883"/>
    </source>
</evidence>
<dbReference type="InterPro" id="IPR011051">
    <property type="entry name" value="RmlC_Cupin_sf"/>
</dbReference>
<evidence type="ECO:0000313" key="4">
    <source>
        <dbReference type="Proteomes" id="UP000199076"/>
    </source>
</evidence>
<feature type="compositionally biased region" description="Polar residues" evidence="1">
    <location>
        <begin position="1"/>
        <end position="14"/>
    </location>
</feature>
<keyword evidence="4" id="KW-1185">Reference proteome</keyword>
<dbReference type="Proteomes" id="UP000199076">
    <property type="component" value="Unassembled WGS sequence"/>
</dbReference>
<dbReference type="InterPro" id="IPR014710">
    <property type="entry name" value="RmlC-like_jellyroll"/>
</dbReference>
<gene>
    <name evidence="3" type="ORF">SAMN05216218_1117</name>
</gene>
<keyword evidence="3" id="KW-0413">Isomerase</keyword>
<dbReference type="InterPro" id="IPR013096">
    <property type="entry name" value="Cupin_2"/>
</dbReference>
<dbReference type="PANTHER" id="PTHR36440:SF1">
    <property type="entry name" value="PUTATIVE (AFU_ORTHOLOGUE AFUA_8G07350)-RELATED"/>
    <property type="match status" value="1"/>
</dbReference>
<dbReference type="Gene3D" id="2.60.120.10">
    <property type="entry name" value="Jelly Rolls"/>
    <property type="match status" value="1"/>
</dbReference>
<accession>A0A1G7PV00</accession>
<feature type="domain" description="Cupin type-2" evidence="2">
    <location>
        <begin position="89"/>
        <end position="148"/>
    </location>
</feature>
<evidence type="ECO:0000256" key="1">
    <source>
        <dbReference type="SAM" id="MobiDB-lite"/>
    </source>
</evidence>
<reference evidence="4" key="1">
    <citation type="submission" date="2016-10" db="EMBL/GenBank/DDBJ databases">
        <authorList>
            <person name="Varghese N."/>
            <person name="Submissions S."/>
        </authorList>
    </citation>
    <scope>NUCLEOTIDE SEQUENCE [LARGE SCALE GENOMIC DNA]</scope>
    <source>
        <strain evidence="4">IBRC-M 10760</strain>
    </source>
</reference>
<dbReference type="AlphaFoldDB" id="A0A1G7PV00"/>
<proteinExistence type="predicted"/>
<dbReference type="InterPro" id="IPR053146">
    <property type="entry name" value="QDO-like"/>
</dbReference>
<feature type="region of interest" description="Disordered" evidence="1">
    <location>
        <begin position="1"/>
        <end position="48"/>
    </location>
</feature>
<protein>
    <submittedName>
        <fullName evidence="3">Mannose-6-phosphate isomerase, cupin superfamily</fullName>
    </submittedName>
</protein>
<dbReference type="Pfam" id="PF07883">
    <property type="entry name" value="Cupin_2"/>
    <property type="match status" value="1"/>
</dbReference>
<sequence length="256" mass="28340">METETQSNEQGQSTGDKKEVTIRTGRPLVNGSPIDEPSLELNPETPASVLLRRSPRPLVSDPVSRTWATLMERPDAGNTDRPVLVQWVSPDSPEPPAHYHPKTETFKTLEGQLTVVRDGEPIQLDPGESLTVEPGHEHTFRNDTNEIVAFRAELPSIRMVKGLYTAWGLAHKRGRDEGGNFPGPGPVESLVIAADLYDETVMTMVPQSVQRVLWATTERIARLSGATGITDVYLDASFWNRHVEQPELESPEDVTC</sequence>
<dbReference type="PANTHER" id="PTHR36440">
    <property type="entry name" value="PUTATIVE (AFU_ORTHOLOGUE AFUA_8G07350)-RELATED"/>
    <property type="match status" value="1"/>
</dbReference>
<dbReference type="STRING" id="660518.SAMN05216218_1117"/>
<name>A0A1G7PV00_9EURY</name>
<dbReference type="EMBL" id="FNBK01000011">
    <property type="protein sequence ID" value="SDF89459.1"/>
    <property type="molecule type" value="Genomic_DNA"/>
</dbReference>
<evidence type="ECO:0000313" key="3">
    <source>
        <dbReference type="EMBL" id="SDF89459.1"/>
    </source>
</evidence>
<dbReference type="SUPFAM" id="SSF51182">
    <property type="entry name" value="RmlC-like cupins"/>
    <property type="match status" value="1"/>
</dbReference>